<evidence type="ECO:0000256" key="6">
    <source>
        <dbReference type="ARBA" id="ARBA00022967"/>
    </source>
</evidence>
<dbReference type="NCBIfam" id="TIGR01189">
    <property type="entry name" value="ccmA"/>
    <property type="match status" value="1"/>
</dbReference>
<dbReference type="PANTHER" id="PTHR43499">
    <property type="entry name" value="ABC TRANSPORTER I FAMILY MEMBER 1"/>
    <property type="match status" value="1"/>
</dbReference>
<protein>
    <submittedName>
        <fullName evidence="9">Cytochrome c biogenesis heme-transporting ATPase CcmA</fullName>
    </submittedName>
</protein>
<sequence>MLSAHQLTCVRGERTLFTGLDLAVGAGEWLHVRGGNGCGKTSLLRLLAGLASPAAGEIRWCEQPVREDLQAYHQAMLFLGHQGAVKEELTALENLQLAAELDGATLDDDEAIAALHRFGLKGREHLPVRFLSAGQKRRVLLARLVTRKAKLWILDEPFTALDTRAVDMLGGLVGEHLAAGGMAVVTSHQAIPLGNGKAIEL</sequence>
<keyword evidence="6" id="KW-1278">Translocase</keyword>
<name>A0A7X6DHM2_9BURK</name>
<keyword evidence="7" id="KW-0472">Membrane</keyword>
<evidence type="ECO:0000256" key="1">
    <source>
        <dbReference type="ARBA" id="ARBA00022448"/>
    </source>
</evidence>
<dbReference type="InterPro" id="IPR005895">
    <property type="entry name" value="ABC_transptr_haem_export_CcmA"/>
</dbReference>
<evidence type="ECO:0000313" key="10">
    <source>
        <dbReference type="Proteomes" id="UP000521868"/>
    </source>
</evidence>
<keyword evidence="5" id="KW-0067">ATP-binding</keyword>
<keyword evidence="2" id="KW-1003">Cell membrane</keyword>
<dbReference type="InterPro" id="IPR027417">
    <property type="entry name" value="P-loop_NTPase"/>
</dbReference>
<evidence type="ECO:0000256" key="7">
    <source>
        <dbReference type="ARBA" id="ARBA00023136"/>
    </source>
</evidence>
<keyword evidence="4" id="KW-0201">Cytochrome c-type biogenesis</keyword>
<dbReference type="PROSITE" id="PS50893">
    <property type="entry name" value="ABC_TRANSPORTER_2"/>
    <property type="match status" value="1"/>
</dbReference>
<dbReference type="RefSeq" id="WP_168108316.1">
    <property type="nucleotide sequence ID" value="NZ_VTOX01000005.1"/>
</dbReference>
<evidence type="ECO:0000256" key="3">
    <source>
        <dbReference type="ARBA" id="ARBA00022741"/>
    </source>
</evidence>
<evidence type="ECO:0000256" key="5">
    <source>
        <dbReference type="ARBA" id="ARBA00022840"/>
    </source>
</evidence>
<dbReference type="GO" id="GO:0022857">
    <property type="term" value="F:transmembrane transporter activity"/>
    <property type="evidence" value="ECO:0007669"/>
    <property type="project" value="InterPro"/>
</dbReference>
<dbReference type="EMBL" id="VTOX01000005">
    <property type="protein sequence ID" value="NKE67188.1"/>
    <property type="molecule type" value="Genomic_DNA"/>
</dbReference>
<dbReference type="InterPro" id="IPR003593">
    <property type="entry name" value="AAA+_ATPase"/>
</dbReference>
<keyword evidence="1" id="KW-0813">Transport</keyword>
<evidence type="ECO:0000256" key="2">
    <source>
        <dbReference type="ARBA" id="ARBA00022475"/>
    </source>
</evidence>
<gene>
    <name evidence="9" type="primary">ccmA</name>
    <name evidence="9" type="ORF">RAMLITH_15295</name>
</gene>
<evidence type="ECO:0000313" key="9">
    <source>
        <dbReference type="EMBL" id="NKE67188.1"/>
    </source>
</evidence>
<dbReference type="PANTHER" id="PTHR43499:SF1">
    <property type="entry name" value="ABC TRANSPORTER I FAMILY MEMBER 1"/>
    <property type="match status" value="1"/>
</dbReference>
<dbReference type="PROSITE" id="PS00211">
    <property type="entry name" value="ABC_TRANSPORTER_1"/>
    <property type="match status" value="1"/>
</dbReference>
<evidence type="ECO:0000256" key="4">
    <source>
        <dbReference type="ARBA" id="ARBA00022748"/>
    </source>
</evidence>
<dbReference type="GO" id="GO:0017004">
    <property type="term" value="P:cytochrome complex assembly"/>
    <property type="evidence" value="ECO:0007669"/>
    <property type="project" value="UniProtKB-KW"/>
</dbReference>
<dbReference type="AlphaFoldDB" id="A0A7X6DHM2"/>
<accession>A0A7X6DHM2</accession>
<organism evidence="9 10">
    <name type="scientific">Ramlibacter lithotrophicus</name>
    <dbReference type="NCBI Taxonomy" id="2606681"/>
    <lineage>
        <taxon>Bacteria</taxon>
        <taxon>Pseudomonadati</taxon>
        <taxon>Pseudomonadota</taxon>
        <taxon>Betaproteobacteria</taxon>
        <taxon>Burkholderiales</taxon>
        <taxon>Comamonadaceae</taxon>
        <taxon>Ramlibacter</taxon>
    </lineage>
</organism>
<dbReference type="NCBIfam" id="NF010061">
    <property type="entry name" value="PRK13538.1"/>
    <property type="match status" value="1"/>
</dbReference>
<comment type="caution">
    <text evidence="9">The sequence shown here is derived from an EMBL/GenBank/DDBJ whole genome shotgun (WGS) entry which is preliminary data.</text>
</comment>
<dbReference type="GO" id="GO:0016887">
    <property type="term" value="F:ATP hydrolysis activity"/>
    <property type="evidence" value="ECO:0007669"/>
    <property type="project" value="InterPro"/>
</dbReference>
<dbReference type="GO" id="GO:0005524">
    <property type="term" value="F:ATP binding"/>
    <property type="evidence" value="ECO:0007669"/>
    <property type="project" value="UniProtKB-KW"/>
</dbReference>
<keyword evidence="10" id="KW-1185">Reference proteome</keyword>
<dbReference type="Pfam" id="PF00005">
    <property type="entry name" value="ABC_tran"/>
    <property type="match status" value="1"/>
</dbReference>
<dbReference type="InterPro" id="IPR003439">
    <property type="entry name" value="ABC_transporter-like_ATP-bd"/>
</dbReference>
<dbReference type="Gene3D" id="3.40.50.300">
    <property type="entry name" value="P-loop containing nucleotide triphosphate hydrolases"/>
    <property type="match status" value="1"/>
</dbReference>
<dbReference type="Proteomes" id="UP000521868">
    <property type="component" value="Unassembled WGS sequence"/>
</dbReference>
<evidence type="ECO:0000259" key="8">
    <source>
        <dbReference type="PROSITE" id="PS50893"/>
    </source>
</evidence>
<reference evidence="9 10" key="1">
    <citation type="journal article" date="2020" name="Nature">
        <title>Bacterial chemolithoautotrophy via manganese oxidation.</title>
        <authorList>
            <person name="Yu H."/>
            <person name="Leadbetter J.R."/>
        </authorList>
    </citation>
    <scope>NUCLEOTIDE SEQUENCE [LARGE SCALE GENOMIC DNA]</scope>
    <source>
        <strain evidence="9 10">RBP-1</strain>
    </source>
</reference>
<proteinExistence type="predicted"/>
<dbReference type="SMART" id="SM00382">
    <property type="entry name" value="AAA"/>
    <property type="match status" value="1"/>
</dbReference>
<dbReference type="InterPro" id="IPR017871">
    <property type="entry name" value="ABC_transporter-like_CS"/>
</dbReference>
<dbReference type="SUPFAM" id="SSF52540">
    <property type="entry name" value="P-loop containing nucleoside triphosphate hydrolases"/>
    <property type="match status" value="1"/>
</dbReference>
<feature type="domain" description="ABC transporter" evidence="8">
    <location>
        <begin position="2"/>
        <end position="201"/>
    </location>
</feature>
<keyword evidence="3" id="KW-0547">Nucleotide-binding</keyword>